<dbReference type="EMBL" id="JBHFFA010000003">
    <property type="protein sequence ID" value="KAL2634616.1"/>
    <property type="molecule type" value="Genomic_DNA"/>
</dbReference>
<reference evidence="2 3" key="1">
    <citation type="submission" date="2024-09" db="EMBL/GenBank/DDBJ databases">
        <title>Chromosome-scale assembly of Riccia fluitans.</title>
        <authorList>
            <person name="Paukszto L."/>
            <person name="Sawicki J."/>
            <person name="Karawczyk K."/>
            <person name="Piernik-Szablinska J."/>
            <person name="Szczecinska M."/>
            <person name="Mazdziarz M."/>
        </authorList>
    </citation>
    <scope>NUCLEOTIDE SEQUENCE [LARGE SCALE GENOMIC DNA]</scope>
    <source>
        <strain evidence="2">Rf_01</strain>
        <tissue evidence="2">Aerial parts of the thallus</tissue>
    </source>
</reference>
<gene>
    <name evidence="2" type="ORF">R1flu_006095</name>
</gene>
<proteinExistence type="predicted"/>
<dbReference type="Proteomes" id="UP001605036">
    <property type="component" value="Unassembled WGS sequence"/>
</dbReference>
<keyword evidence="3" id="KW-1185">Reference proteome</keyword>
<feature type="region of interest" description="Disordered" evidence="1">
    <location>
        <begin position="1"/>
        <end position="45"/>
    </location>
</feature>
<evidence type="ECO:0000313" key="3">
    <source>
        <dbReference type="Proteomes" id="UP001605036"/>
    </source>
</evidence>
<dbReference type="AlphaFoldDB" id="A0ABD1YV27"/>
<feature type="compositionally biased region" description="Polar residues" evidence="1">
    <location>
        <begin position="1"/>
        <end position="28"/>
    </location>
</feature>
<feature type="compositionally biased region" description="Basic and acidic residues" evidence="1">
    <location>
        <begin position="31"/>
        <end position="45"/>
    </location>
</feature>
<name>A0ABD1YV27_9MARC</name>
<evidence type="ECO:0000256" key="1">
    <source>
        <dbReference type="SAM" id="MobiDB-lite"/>
    </source>
</evidence>
<organism evidence="2 3">
    <name type="scientific">Riccia fluitans</name>
    <dbReference type="NCBI Taxonomy" id="41844"/>
    <lineage>
        <taxon>Eukaryota</taxon>
        <taxon>Viridiplantae</taxon>
        <taxon>Streptophyta</taxon>
        <taxon>Embryophyta</taxon>
        <taxon>Marchantiophyta</taxon>
        <taxon>Marchantiopsida</taxon>
        <taxon>Marchantiidae</taxon>
        <taxon>Marchantiales</taxon>
        <taxon>Ricciaceae</taxon>
        <taxon>Riccia</taxon>
    </lineage>
</organism>
<comment type="caution">
    <text evidence="2">The sequence shown here is derived from an EMBL/GenBank/DDBJ whole genome shotgun (WGS) entry which is preliminary data.</text>
</comment>
<protein>
    <submittedName>
        <fullName evidence="2">Uncharacterized protein</fullName>
    </submittedName>
</protein>
<sequence>MALRSGTWTNASGRPNGNNKRNRTSSGAPSERNEEGKASVDVRERGVNVSIENVWETGRNGERTQVGNQKADGRADKLLSEDVVGHASGTVVEEVKTVERKATAGLKQQNTRGR</sequence>
<evidence type="ECO:0000313" key="2">
    <source>
        <dbReference type="EMBL" id="KAL2634616.1"/>
    </source>
</evidence>
<accession>A0ABD1YV27</accession>